<feature type="domain" description="Peptidase M13 N-terminal" evidence="1">
    <location>
        <begin position="35"/>
        <end position="146"/>
    </location>
</feature>
<dbReference type="Pfam" id="PF05649">
    <property type="entry name" value="Peptidase_M13_N"/>
    <property type="match status" value="1"/>
</dbReference>
<evidence type="ECO:0000313" key="2">
    <source>
        <dbReference type="EMBL" id="KIH47914.1"/>
    </source>
</evidence>
<accession>A0A0C2FML0</accession>
<proteinExistence type="predicted"/>
<dbReference type="EMBL" id="KN764559">
    <property type="protein sequence ID" value="KIH47914.1"/>
    <property type="molecule type" value="Genomic_DNA"/>
</dbReference>
<dbReference type="OrthoDB" id="5895516at2759"/>
<dbReference type="GO" id="GO:0006508">
    <property type="term" value="P:proteolysis"/>
    <property type="evidence" value="ECO:0007669"/>
    <property type="project" value="InterPro"/>
</dbReference>
<evidence type="ECO:0000313" key="3">
    <source>
        <dbReference type="Proteomes" id="UP000054047"/>
    </source>
</evidence>
<reference evidence="2 3" key="1">
    <citation type="submission" date="2013-12" db="EMBL/GenBank/DDBJ databases">
        <title>Draft genome of the parsitic nematode Ancylostoma duodenale.</title>
        <authorList>
            <person name="Mitreva M."/>
        </authorList>
    </citation>
    <scope>NUCLEOTIDE SEQUENCE [LARGE SCALE GENOMIC DNA]</scope>
    <source>
        <strain evidence="2 3">Zhejiang</strain>
    </source>
</reference>
<sequence length="147" mass="17016">PKLPMTRDLYVLPHFVGFQNMRTDKIHNTMIAFSMELADDPSELEGLMREAADEVVDFEIQIAKASWPKREMSKHTEQYNPHTLGSLERIYPNIGWRSYFKKLVGLKNLDEGALGTVIVTQPSYFAWLNSMLAAHRIEKRILINHMI</sequence>
<gene>
    <name evidence="2" type="ORF">ANCDUO_22021</name>
</gene>
<dbReference type="InterPro" id="IPR042089">
    <property type="entry name" value="Peptidase_M13_dom_2"/>
</dbReference>
<name>A0A0C2FML0_9BILA</name>
<keyword evidence="3" id="KW-1185">Reference proteome</keyword>
<feature type="non-terminal residue" evidence="2">
    <location>
        <position position="147"/>
    </location>
</feature>
<dbReference type="SUPFAM" id="SSF55486">
    <property type="entry name" value="Metalloproteases ('zincins'), catalytic domain"/>
    <property type="match status" value="1"/>
</dbReference>
<dbReference type="InterPro" id="IPR008753">
    <property type="entry name" value="Peptidase_M13_N"/>
</dbReference>
<dbReference type="Proteomes" id="UP000054047">
    <property type="component" value="Unassembled WGS sequence"/>
</dbReference>
<feature type="non-terminal residue" evidence="2">
    <location>
        <position position="1"/>
    </location>
</feature>
<dbReference type="AlphaFoldDB" id="A0A0C2FML0"/>
<protein>
    <recommendedName>
        <fullName evidence="1">Peptidase M13 N-terminal domain-containing protein</fullName>
    </recommendedName>
</protein>
<organism evidence="2 3">
    <name type="scientific">Ancylostoma duodenale</name>
    <dbReference type="NCBI Taxonomy" id="51022"/>
    <lineage>
        <taxon>Eukaryota</taxon>
        <taxon>Metazoa</taxon>
        <taxon>Ecdysozoa</taxon>
        <taxon>Nematoda</taxon>
        <taxon>Chromadorea</taxon>
        <taxon>Rhabditida</taxon>
        <taxon>Rhabditina</taxon>
        <taxon>Rhabditomorpha</taxon>
        <taxon>Strongyloidea</taxon>
        <taxon>Ancylostomatidae</taxon>
        <taxon>Ancylostomatinae</taxon>
        <taxon>Ancylostoma</taxon>
    </lineage>
</organism>
<evidence type="ECO:0000259" key="1">
    <source>
        <dbReference type="Pfam" id="PF05649"/>
    </source>
</evidence>
<dbReference type="Gene3D" id="1.10.1380.10">
    <property type="entry name" value="Neutral endopeptidase , domain2"/>
    <property type="match status" value="1"/>
</dbReference>